<organism evidence="1 2">
    <name type="scientific">Sagittula stellata (strain ATCC 700073 / DSM 11524 / E-37)</name>
    <dbReference type="NCBI Taxonomy" id="388399"/>
    <lineage>
        <taxon>Bacteria</taxon>
        <taxon>Pseudomonadati</taxon>
        <taxon>Pseudomonadota</taxon>
        <taxon>Alphaproteobacteria</taxon>
        <taxon>Rhodobacterales</taxon>
        <taxon>Roseobacteraceae</taxon>
        <taxon>Sagittula</taxon>
    </lineage>
</organism>
<protein>
    <submittedName>
        <fullName evidence="1">Uncharacterized protein</fullName>
    </submittedName>
</protein>
<dbReference type="Proteomes" id="UP000005713">
    <property type="component" value="Unassembled WGS sequence"/>
</dbReference>
<dbReference type="EMBL" id="AAYA01000001">
    <property type="protein sequence ID" value="EBA10263.1"/>
    <property type="molecule type" value="Genomic_DNA"/>
</dbReference>
<comment type="caution">
    <text evidence="1">The sequence shown here is derived from an EMBL/GenBank/DDBJ whole genome shotgun (WGS) entry which is preliminary data.</text>
</comment>
<gene>
    <name evidence="1" type="ORF">SSE37_19697</name>
</gene>
<proteinExistence type="predicted"/>
<sequence length="45" mass="5016">MLPRWWQAQVCDGSFGAHARASHPRLTKKNGRRDLPAAVAMSRAI</sequence>
<evidence type="ECO:0000313" key="2">
    <source>
        <dbReference type="Proteomes" id="UP000005713"/>
    </source>
</evidence>
<keyword evidence="2" id="KW-1185">Reference proteome</keyword>
<evidence type="ECO:0000313" key="1">
    <source>
        <dbReference type="EMBL" id="EBA10263.1"/>
    </source>
</evidence>
<dbReference type="AlphaFoldDB" id="A3JXM7"/>
<accession>A3JXM7</accession>
<reference evidence="1 2" key="1">
    <citation type="submission" date="2006-06" db="EMBL/GenBank/DDBJ databases">
        <authorList>
            <person name="Moran M.A."/>
            <person name="Ferriera S."/>
            <person name="Johnson J."/>
            <person name="Kravitz S."/>
            <person name="Beeson K."/>
            <person name="Sutton G."/>
            <person name="Rogers Y.-H."/>
            <person name="Friedman R."/>
            <person name="Frazier M."/>
            <person name="Venter J.C."/>
        </authorList>
    </citation>
    <scope>NUCLEOTIDE SEQUENCE [LARGE SCALE GENOMIC DNA]</scope>
    <source>
        <strain evidence="1 2">E-37</strain>
    </source>
</reference>
<name>A3JXM7_SAGS3</name>